<protein>
    <submittedName>
        <fullName evidence="3">Uncharacterized protein</fullName>
    </submittedName>
</protein>
<evidence type="ECO:0000313" key="5">
    <source>
        <dbReference type="Proteomes" id="UP000517765"/>
    </source>
</evidence>
<evidence type="ECO:0000313" key="4">
    <source>
        <dbReference type="Proteomes" id="UP000320857"/>
    </source>
</evidence>
<dbReference type="EMBL" id="VJYK02000210">
    <property type="protein sequence ID" value="MQS03852.1"/>
    <property type="molecule type" value="Genomic_DNA"/>
</dbReference>
<evidence type="ECO:0000313" key="2">
    <source>
        <dbReference type="EMBL" id="MBB1261564.1"/>
    </source>
</evidence>
<feature type="region of interest" description="Disordered" evidence="1">
    <location>
        <begin position="1"/>
        <end position="25"/>
    </location>
</feature>
<name>A0A5P0YWI5_9ACTN</name>
<reference evidence="2" key="3">
    <citation type="journal article" name="Syst. Appl. Microbiol.">
        <title>Streptomyces alkaliterrae sp. nov., isolated from an alkaline soil, and emended descriptions of Streptomyces alkaliphilus, Streptomyces calidiresistens and Streptomyces durbertensis.</title>
        <authorList>
            <person name="Swiecimska M."/>
            <person name="Golinska P."/>
            <person name="Nouioui I."/>
            <person name="Wypij M."/>
            <person name="Rai M."/>
            <person name="Sangal V."/>
            <person name="Goodfellow M."/>
        </authorList>
    </citation>
    <scope>NUCLEOTIDE SEQUENCE</scope>
    <source>
        <strain evidence="2">OF8</strain>
    </source>
</reference>
<organism evidence="3 4">
    <name type="scientific">Streptomyces alkaliterrae</name>
    <dbReference type="NCBI Taxonomy" id="2213162"/>
    <lineage>
        <taxon>Bacteria</taxon>
        <taxon>Bacillati</taxon>
        <taxon>Actinomycetota</taxon>
        <taxon>Actinomycetes</taxon>
        <taxon>Kitasatosporales</taxon>
        <taxon>Streptomycetaceae</taxon>
        <taxon>Streptomyces</taxon>
    </lineage>
</organism>
<comment type="caution">
    <text evidence="3">The sequence shown here is derived from an EMBL/GenBank/DDBJ whole genome shotgun (WGS) entry which is preliminary data.</text>
</comment>
<accession>A0A5P0YWI5</accession>
<proteinExistence type="predicted"/>
<dbReference type="Proteomes" id="UP000517765">
    <property type="component" value="Unassembled WGS sequence"/>
</dbReference>
<reference evidence="5" key="2">
    <citation type="submission" date="2020-05" db="EMBL/GenBank/DDBJ databases">
        <title>Classification of alakaliphilic streptomycetes isolated from an alkaline soil next to Lonar Crater, India and a proposal for the recognition of Streptomyces alkaliterrae sp. nov.</title>
        <authorList>
            <person name="Golinska P."/>
        </authorList>
    </citation>
    <scope>NUCLEOTIDE SEQUENCE [LARGE SCALE GENOMIC DNA]</scope>
    <source>
        <strain evidence="5">OF8</strain>
    </source>
</reference>
<dbReference type="OrthoDB" id="4211826at2"/>
<evidence type="ECO:0000313" key="3">
    <source>
        <dbReference type="EMBL" id="MQS03852.1"/>
    </source>
</evidence>
<keyword evidence="4" id="KW-1185">Reference proteome</keyword>
<gene>
    <name evidence="3" type="ORF">FNX44_018630</name>
    <name evidence="2" type="ORF">H3147_22525</name>
</gene>
<dbReference type="AlphaFoldDB" id="A0A5P0YWI5"/>
<dbReference type="EMBL" id="JABJXA010000185">
    <property type="protein sequence ID" value="MBB1261564.1"/>
    <property type="molecule type" value="Genomic_DNA"/>
</dbReference>
<reference evidence="3 4" key="1">
    <citation type="submission" date="2019-10" db="EMBL/GenBank/DDBJ databases">
        <title>Streptomyces sp. nov., a novel actinobacterium isolated from alkaline environment.</title>
        <authorList>
            <person name="Golinska P."/>
        </authorList>
    </citation>
    <scope>NUCLEOTIDE SEQUENCE [LARGE SCALE GENOMIC DNA]</scope>
    <source>
        <strain evidence="3 4">OF1</strain>
    </source>
</reference>
<sequence length="82" mass="9075">MSPRVRVSAWPCGRQRPRSMQTSPLVASRLPCALPTGHDGPHEDAIGQTWHDPNPELEYALGVALAADLLRWAFADDTKDNR</sequence>
<dbReference type="Proteomes" id="UP000320857">
    <property type="component" value="Unassembled WGS sequence"/>
</dbReference>
<evidence type="ECO:0000256" key="1">
    <source>
        <dbReference type="SAM" id="MobiDB-lite"/>
    </source>
</evidence>
<dbReference type="RefSeq" id="WP_143649416.1">
    <property type="nucleotide sequence ID" value="NZ_JABJXA010000185.1"/>
</dbReference>